<protein>
    <submittedName>
        <fullName evidence="2">AAA family ATPase</fullName>
    </submittedName>
</protein>
<comment type="caution">
    <text evidence="2">The sequence shown here is derived from an EMBL/GenBank/DDBJ whole genome shotgun (WGS) entry which is preliminary data.</text>
</comment>
<feature type="compositionally biased region" description="Basic and acidic residues" evidence="1">
    <location>
        <begin position="387"/>
        <end position="403"/>
    </location>
</feature>
<dbReference type="AlphaFoldDB" id="A0A9X1SFD6"/>
<gene>
    <name evidence="2" type="ORF">LOC68_04495</name>
</gene>
<dbReference type="InterPro" id="IPR027417">
    <property type="entry name" value="P-loop_NTPase"/>
</dbReference>
<dbReference type="Pfam" id="PF13481">
    <property type="entry name" value="AAA_25"/>
    <property type="match status" value="1"/>
</dbReference>
<keyword evidence="3" id="KW-1185">Reference proteome</keyword>
<dbReference type="Gene3D" id="3.40.50.300">
    <property type="entry name" value="P-loop containing nucleotide triphosphate hydrolases"/>
    <property type="match status" value="1"/>
</dbReference>
<reference evidence="2" key="1">
    <citation type="submission" date="2021-11" db="EMBL/GenBank/DDBJ databases">
        <title>Genome sequence.</title>
        <authorList>
            <person name="Sun Q."/>
        </authorList>
    </citation>
    <scope>NUCLEOTIDE SEQUENCE</scope>
    <source>
        <strain evidence="2">JC732</strain>
    </source>
</reference>
<proteinExistence type="predicted"/>
<dbReference type="Proteomes" id="UP001139103">
    <property type="component" value="Unassembled WGS sequence"/>
</dbReference>
<evidence type="ECO:0000256" key="1">
    <source>
        <dbReference type="SAM" id="MobiDB-lite"/>
    </source>
</evidence>
<dbReference type="RefSeq" id="WP_230216197.1">
    <property type="nucleotide sequence ID" value="NZ_JAJKFT010000004.1"/>
</dbReference>
<sequence>MKPRSAEKLEAAWLACILSQPELLDDYELPPGAFQLPWHEDLYSTLCTARMRRYDEAEIVWRLTSAGYDEREATQLLRKIWRSERDLSSLPRYTAELGKRAAQQAAALLSLRRHNEIVALNVSPPPFETQSFSQLLQSAEATEWLLPGLLARNSPGVILGPGKTLKTSLAVDLCGALASGGKFLGQYEATRPYRVGFVSGDDRQVLLDLARRWSDASKPDRKRLDDNWICSLSLADLARDENLHELQKWIWKNQLEVVLLDPQELLPLMSKRKQAELLRTITRLCLECGATPLVCCQTRKSLPLRAMQYADLQASGCEAFARQWLLVNRRQAYQPGSGAHQLWLTFGGDAGHEGVVGVDIAEGNLQDPGGKRWEVNLRAPEAIEQESAQRTHEETEERRSDTIRKAIGQLPESHASKSQIRTQAGMNGPRFTATWNRMIAAGEIEPVPDSAAKHQSAVPRFQLTRAPQEKNEPDPVPKNTSPRREPRECVGECLMTND</sequence>
<feature type="region of interest" description="Disordered" evidence="1">
    <location>
        <begin position="383"/>
        <end position="403"/>
    </location>
</feature>
<feature type="region of interest" description="Disordered" evidence="1">
    <location>
        <begin position="449"/>
        <end position="498"/>
    </location>
</feature>
<evidence type="ECO:0000313" key="3">
    <source>
        <dbReference type="Proteomes" id="UP001139103"/>
    </source>
</evidence>
<name>A0A9X1SFD6_9BACT</name>
<evidence type="ECO:0000313" key="2">
    <source>
        <dbReference type="EMBL" id="MCC9627642.1"/>
    </source>
</evidence>
<dbReference type="EMBL" id="JAJKFT010000004">
    <property type="protein sequence ID" value="MCC9627642.1"/>
    <property type="molecule type" value="Genomic_DNA"/>
</dbReference>
<accession>A0A9X1SFD6</accession>
<dbReference type="SUPFAM" id="SSF52540">
    <property type="entry name" value="P-loop containing nucleoside triphosphate hydrolases"/>
    <property type="match status" value="1"/>
</dbReference>
<organism evidence="2 3">
    <name type="scientific">Blastopirellula sediminis</name>
    <dbReference type="NCBI Taxonomy" id="2894196"/>
    <lineage>
        <taxon>Bacteria</taxon>
        <taxon>Pseudomonadati</taxon>
        <taxon>Planctomycetota</taxon>
        <taxon>Planctomycetia</taxon>
        <taxon>Pirellulales</taxon>
        <taxon>Pirellulaceae</taxon>
        <taxon>Blastopirellula</taxon>
    </lineage>
</organism>